<proteinExistence type="inferred from homology"/>
<feature type="chain" id="PRO_5001575228" description="FAD-binding PCMH-type domain-containing protein" evidence="13">
    <location>
        <begin position="22"/>
        <end position="528"/>
    </location>
</feature>
<keyword evidence="12" id="KW-0325">Glycoprotein</keyword>
<evidence type="ECO:0000256" key="13">
    <source>
        <dbReference type="SAM" id="SignalP"/>
    </source>
</evidence>
<evidence type="ECO:0000256" key="1">
    <source>
        <dbReference type="ARBA" id="ARBA00001974"/>
    </source>
</evidence>
<dbReference type="Pfam" id="PF01565">
    <property type="entry name" value="FAD_binding_4"/>
    <property type="match status" value="1"/>
</dbReference>
<name>A0A059CFL9_EUCGR</name>
<feature type="signal peptide" evidence="13">
    <location>
        <begin position="1"/>
        <end position="21"/>
    </location>
</feature>
<dbReference type="Gene3D" id="3.30.43.10">
    <property type="entry name" value="Uridine Diphospho-n-acetylenolpyruvylglucosamine Reductase, domain 2"/>
    <property type="match status" value="1"/>
</dbReference>
<keyword evidence="10" id="KW-0560">Oxidoreductase</keyword>
<dbReference type="Gene3D" id="3.40.462.20">
    <property type="match status" value="1"/>
</dbReference>
<accession>A0A059CFL9</accession>
<evidence type="ECO:0000256" key="2">
    <source>
        <dbReference type="ARBA" id="ARBA00004191"/>
    </source>
</evidence>
<dbReference type="OMA" id="TIVIEFR"/>
<comment type="subcellular location">
    <subcellularLocation>
        <location evidence="2">Secreted</location>
        <location evidence="2">Cell wall</location>
    </subcellularLocation>
</comment>
<protein>
    <recommendedName>
        <fullName evidence="14">FAD-binding PCMH-type domain-containing protein</fullName>
    </recommendedName>
</protein>
<dbReference type="PANTHER" id="PTHR32448">
    <property type="entry name" value="OS08G0158400 PROTEIN"/>
    <property type="match status" value="1"/>
</dbReference>
<dbReference type="GO" id="GO:0071949">
    <property type="term" value="F:FAD binding"/>
    <property type="evidence" value="ECO:0007669"/>
    <property type="project" value="InterPro"/>
</dbReference>
<dbReference type="PROSITE" id="PS51387">
    <property type="entry name" value="FAD_PCMH"/>
    <property type="match status" value="1"/>
</dbReference>
<evidence type="ECO:0000256" key="5">
    <source>
        <dbReference type="ARBA" id="ARBA00022525"/>
    </source>
</evidence>
<dbReference type="AlphaFoldDB" id="A0A059CFL9"/>
<dbReference type="InterPro" id="IPR036318">
    <property type="entry name" value="FAD-bd_PCMH-like_sf"/>
</dbReference>
<dbReference type="STRING" id="71139.A0A059CFL9"/>
<dbReference type="InParanoid" id="A0A059CFL9"/>
<organism evidence="15">
    <name type="scientific">Eucalyptus grandis</name>
    <name type="common">Flooded gum</name>
    <dbReference type="NCBI Taxonomy" id="71139"/>
    <lineage>
        <taxon>Eukaryota</taxon>
        <taxon>Viridiplantae</taxon>
        <taxon>Streptophyta</taxon>
        <taxon>Embryophyta</taxon>
        <taxon>Tracheophyta</taxon>
        <taxon>Spermatophyta</taxon>
        <taxon>Magnoliopsida</taxon>
        <taxon>eudicotyledons</taxon>
        <taxon>Gunneridae</taxon>
        <taxon>Pentapetalae</taxon>
        <taxon>rosids</taxon>
        <taxon>malvids</taxon>
        <taxon>Myrtales</taxon>
        <taxon>Myrtaceae</taxon>
        <taxon>Myrtoideae</taxon>
        <taxon>Eucalypteae</taxon>
        <taxon>Eucalyptus</taxon>
    </lineage>
</organism>
<evidence type="ECO:0000256" key="8">
    <source>
        <dbReference type="ARBA" id="ARBA00022741"/>
    </source>
</evidence>
<reference evidence="15" key="1">
    <citation type="submission" date="2013-07" db="EMBL/GenBank/DDBJ databases">
        <title>The genome of Eucalyptus grandis.</title>
        <authorList>
            <person name="Schmutz J."/>
            <person name="Hayes R."/>
            <person name="Myburg A."/>
            <person name="Tuskan G."/>
            <person name="Grattapaglia D."/>
            <person name="Rokhsar D.S."/>
        </authorList>
    </citation>
    <scope>NUCLEOTIDE SEQUENCE</scope>
    <source>
        <tissue evidence="15">Leaf extractions</tissue>
    </source>
</reference>
<keyword evidence="7 13" id="KW-0732">Signal</keyword>
<keyword evidence="6" id="KW-0285">Flavoprotein</keyword>
<dbReference type="InterPro" id="IPR006094">
    <property type="entry name" value="Oxid_FAD_bind_N"/>
</dbReference>
<evidence type="ECO:0000256" key="4">
    <source>
        <dbReference type="ARBA" id="ARBA00022512"/>
    </source>
</evidence>
<evidence type="ECO:0000256" key="7">
    <source>
        <dbReference type="ARBA" id="ARBA00022729"/>
    </source>
</evidence>
<gene>
    <name evidence="15" type="ORF">EUGRSUZ_D01625</name>
</gene>
<dbReference type="Gramene" id="KCW77268">
    <property type="protein sequence ID" value="KCW77268"/>
    <property type="gene ID" value="EUGRSUZ_D01625"/>
</dbReference>
<evidence type="ECO:0000256" key="9">
    <source>
        <dbReference type="ARBA" id="ARBA00022827"/>
    </source>
</evidence>
<evidence type="ECO:0000256" key="10">
    <source>
        <dbReference type="ARBA" id="ARBA00023002"/>
    </source>
</evidence>
<comment type="similarity">
    <text evidence="3">Belongs to the oxygen-dependent FAD-linked oxidoreductase family.</text>
</comment>
<dbReference type="Gene3D" id="3.30.465.10">
    <property type="match status" value="1"/>
</dbReference>
<dbReference type="EMBL" id="KK198756">
    <property type="protein sequence ID" value="KCW77268.1"/>
    <property type="molecule type" value="Genomic_DNA"/>
</dbReference>
<comment type="cofactor">
    <cofactor evidence="1">
        <name>FAD</name>
        <dbReference type="ChEBI" id="CHEBI:57692"/>
    </cofactor>
</comment>
<dbReference type="eggNOG" id="ENOG502QWJC">
    <property type="taxonomic scope" value="Eukaryota"/>
</dbReference>
<dbReference type="InterPro" id="IPR016167">
    <property type="entry name" value="FAD-bd_PCMH_sub1"/>
</dbReference>
<dbReference type="FunFam" id="3.30.43.10:FF:000004">
    <property type="entry name" value="Berberine bridge enzyme-like 15"/>
    <property type="match status" value="1"/>
</dbReference>
<evidence type="ECO:0000256" key="6">
    <source>
        <dbReference type="ARBA" id="ARBA00022630"/>
    </source>
</evidence>
<evidence type="ECO:0000256" key="3">
    <source>
        <dbReference type="ARBA" id="ARBA00005466"/>
    </source>
</evidence>
<dbReference type="GO" id="GO:0016491">
    <property type="term" value="F:oxidoreductase activity"/>
    <property type="evidence" value="ECO:0007669"/>
    <property type="project" value="UniProtKB-KW"/>
</dbReference>
<dbReference type="SUPFAM" id="SSF56176">
    <property type="entry name" value="FAD-binding/transporter-associated domain-like"/>
    <property type="match status" value="1"/>
</dbReference>
<keyword evidence="11" id="KW-1015">Disulfide bond</keyword>
<dbReference type="InterPro" id="IPR016169">
    <property type="entry name" value="FAD-bd_PCMH_sub2"/>
</dbReference>
<keyword evidence="8" id="KW-0547">Nucleotide-binding</keyword>
<keyword evidence="5" id="KW-0964">Secreted</keyword>
<dbReference type="InterPro" id="IPR012951">
    <property type="entry name" value="BBE"/>
</dbReference>
<dbReference type="Pfam" id="PF08031">
    <property type="entry name" value="BBE"/>
    <property type="match status" value="1"/>
</dbReference>
<feature type="domain" description="FAD-binding PCMH-type" evidence="14">
    <location>
        <begin position="70"/>
        <end position="244"/>
    </location>
</feature>
<evidence type="ECO:0000259" key="14">
    <source>
        <dbReference type="PROSITE" id="PS51387"/>
    </source>
</evidence>
<evidence type="ECO:0000313" key="15">
    <source>
        <dbReference type="EMBL" id="KCW77268.1"/>
    </source>
</evidence>
<keyword evidence="4" id="KW-0134">Cell wall</keyword>
<evidence type="ECO:0000256" key="11">
    <source>
        <dbReference type="ARBA" id="ARBA00023157"/>
    </source>
</evidence>
<dbReference type="InterPro" id="IPR016166">
    <property type="entry name" value="FAD-bd_PCMH"/>
</dbReference>
<keyword evidence="9" id="KW-0274">FAD</keyword>
<evidence type="ECO:0000256" key="12">
    <source>
        <dbReference type="ARBA" id="ARBA00023180"/>
    </source>
</evidence>
<sequence>MAANLPLISIIFLSFCYVASSFDQVSFLQCFSLHSFQSNSTSKTITTRKDPTYISLLQSSIQNLRFLNTSSPSPQLIVTPVNPSQIQAAIVCSQKLGVHVRVRSGGHDYEGLSYVSQMPFIIIDLRNMRLVEVDVEKESAWVETGATVGELYYAISQKSKVLGFPAGSCPTVGVGGQVSGGGVGTIFRKYGLAADNVIDAKIVDVNGKVLDRKAMGEDLFWAIRGGGGASFGVIFAWKFVLVPVPPTVTVFEVGKTIEEDATMLLYKWQNVAHKLHEDLFLHAVTGVVTPSSSLANKTISISFGGLYLGKIEKLLPSIQESFPELGLTRESCTEMSWIQSVLYFAGFSQDGSPEVLLNRTQSSRSFFKAKSDFVMEPISQTALQGLWNKLIEDETSYLILTPYGGVMSQISDSATPFPHRGGNMYQIMYMVTWDSEEENNQKINWMRELYDYMAPYVSRFPRAAYMNYRDLDLGRNYVINTTYAQASVWGLKYFKSNFKRLVKVKTASDPANFFWNEQSFPVSSPGRR</sequence>